<evidence type="ECO:0000259" key="5">
    <source>
        <dbReference type="PROSITE" id="PS50887"/>
    </source>
</evidence>
<dbReference type="CDD" id="cd01949">
    <property type="entry name" value="GGDEF"/>
    <property type="match status" value="1"/>
</dbReference>
<dbReference type="CDD" id="cd01948">
    <property type="entry name" value="EAL"/>
    <property type="match status" value="1"/>
</dbReference>
<dbReference type="HOGENOM" id="CLU_000445_41_1_5"/>
<dbReference type="KEGG" id="rhi:NGR_b08060"/>
<dbReference type="OrthoDB" id="9814202at2"/>
<feature type="domain" description="EAL" evidence="4">
    <location>
        <begin position="823"/>
        <end position="1073"/>
    </location>
</feature>
<dbReference type="SUPFAM" id="SSF55073">
    <property type="entry name" value="Nucleotide cyclase"/>
    <property type="match status" value="1"/>
</dbReference>
<dbReference type="Pfam" id="PF00990">
    <property type="entry name" value="GGDEF"/>
    <property type="match status" value="1"/>
</dbReference>
<dbReference type="SMART" id="SM00086">
    <property type="entry name" value="PAC"/>
    <property type="match status" value="4"/>
</dbReference>
<reference evidence="6 7" key="2">
    <citation type="journal article" date="2009" name="Appl. Environ. Microbiol.">
        <title>Rhizobium sp. strain NGR234 possesses a remarkable number of secretion systems.</title>
        <authorList>
            <person name="Schmeisser C."/>
            <person name="Liesegang H."/>
            <person name="Krysciak D."/>
            <person name="Bakkou N."/>
            <person name="Le Quere A."/>
            <person name="Wollherr A."/>
            <person name="Heinemeyer I."/>
            <person name="Morgenstern B."/>
            <person name="Pommerening-Roeser A."/>
            <person name="Flores M."/>
            <person name="Palacios R."/>
            <person name="Brenner S."/>
            <person name="Gottschalk G."/>
            <person name="Schmitz R.A."/>
            <person name="Broughton W.J."/>
            <person name="Perret X."/>
            <person name="Strittmatter A.W."/>
            <person name="Streit W.R."/>
        </authorList>
    </citation>
    <scope>NUCLEOTIDE SEQUENCE [LARGE SCALE GENOMIC DNA]</scope>
    <source>
        <strain evidence="7">NBRC 101917 / NGR234</strain>
    </source>
</reference>
<dbReference type="NCBIfam" id="TIGR00254">
    <property type="entry name" value="GGDEF"/>
    <property type="match status" value="1"/>
</dbReference>
<evidence type="ECO:0000256" key="1">
    <source>
        <dbReference type="SAM" id="MobiDB-lite"/>
    </source>
</evidence>
<feature type="domain" description="GGDEF" evidence="5">
    <location>
        <begin position="681"/>
        <end position="814"/>
    </location>
</feature>
<dbReference type="PROSITE" id="PS50113">
    <property type="entry name" value="PAC"/>
    <property type="match status" value="4"/>
</dbReference>
<evidence type="ECO:0000313" key="6">
    <source>
        <dbReference type="EMBL" id="ACP22262.1"/>
    </source>
</evidence>
<feature type="domain" description="PAC" evidence="3">
    <location>
        <begin position="88"/>
        <end position="142"/>
    </location>
</feature>
<feature type="domain" description="PAS" evidence="2">
    <location>
        <begin position="15"/>
        <end position="85"/>
    </location>
</feature>
<dbReference type="RefSeq" id="WP_015886923.1">
    <property type="nucleotide sequence ID" value="NC_012586.1"/>
</dbReference>
<dbReference type="Pfam" id="PF08447">
    <property type="entry name" value="PAS_3"/>
    <property type="match status" value="2"/>
</dbReference>
<dbReference type="NCBIfam" id="TIGR00229">
    <property type="entry name" value="sensory_box"/>
    <property type="match status" value="5"/>
</dbReference>
<evidence type="ECO:0000259" key="2">
    <source>
        <dbReference type="PROSITE" id="PS50112"/>
    </source>
</evidence>
<evidence type="ECO:0000313" key="7">
    <source>
        <dbReference type="Proteomes" id="UP000001054"/>
    </source>
</evidence>
<feature type="region of interest" description="Disordered" evidence="1">
    <location>
        <begin position="1083"/>
        <end position="1105"/>
    </location>
</feature>
<dbReference type="Gene3D" id="3.30.450.20">
    <property type="entry name" value="PAS domain"/>
    <property type="match status" value="5"/>
</dbReference>
<evidence type="ECO:0000259" key="4">
    <source>
        <dbReference type="PROSITE" id="PS50883"/>
    </source>
</evidence>
<feature type="domain" description="PAC" evidence="3">
    <location>
        <begin position="216"/>
        <end position="268"/>
    </location>
</feature>
<name>C3KQA4_SINFN</name>
<dbReference type="PANTHER" id="PTHR44757:SF2">
    <property type="entry name" value="BIOFILM ARCHITECTURE MAINTENANCE PROTEIN MBAA"/>
    <property type="match status" value="1"/>
</dbReference>
<dbReference type="InterPro" id="IPR043128">
    <property type="entry name" value="Rev_trsase/Diguanyl_cyclase"/>
</dbReference>
<proteinExistence type="predicted"/>
<dbReference type="AlphaFoldDB" id="C3KQA4"/>
<dbReference type="SMART" id="SM00267">
    <property type="entry name" value="GGDEF"/>
    <property type="match status" value="1"/>
</dbReference>
<dbReference type="PATRIC" id="fig|394.7.peg.1242"/>
<feature type="domain" description="PAS" evidence="2">
    <location>
        <begin position="395"/>
        <end position="432"/>
    </location>
</feature>
<dbReference type="CDD" id="cd00130">
    <property type="entry name" value="PAS"/>
    <property type="match status" value="5"/>
</dbReference>
<dbReference type="SUPFAM" id="SSF55785">
    <property type="entry name" value="PYP-like sensor domain (PAS domain)"/>
    <property type="match status" value="5"/>
</dbReference>
<evidence type="ECO:0000259" key="3">
    <source>
        <dbReference type="PROSITE" id="PS50113"/>
    </source>
</evidence>
<dbReference type="InterPro" id="IPR001633">
    <property type="entry name" value="EAL_dom"/>
</dbReference>
<dbReference type="InterPro" id="IPR000160">
    <property type="entry name" value="GGDEF_dom"/>
</dbReference>
<dbReference type="SUPFAM" id="SSF141868">
    <property type="entry name" value="EAL domain-like"/>
    <property type="match status" value="1"/>
</dbReference>
<dbReference type="SMART" id="SM00052">
    <property type="entry name" value="EAL"/>
    <property type="match status" value="1"/>
</dbReference>
<keyword evidence="6" id="KW-0614">Plasmid</keyword>
<dbReference type="InterPro" id="IPR000700">
    <property type="entry name" value="PAS-assoc_C"/>
</dbReference>
<dbReference type="InterPro" id="IPR001610">
    <property type="entry name" value="PAC"/>
</dbReference>
<dbReference type="Proteomes" id="UP000001054">
    <property type="component" value="Plasmid pNGR234b"/>
</dbReference>
<gene>
    <name evidence="6" type="ordered locus">NGR_b08060</name>
</gene>
<protein>
    <submittedName>
        <fullName evidence="6">Uncharacterized protein</fullName>
    </submittedName>
</protein>
<dbReference type="PROSITE" id="PS50883">
    <property type="entry name" value="EAL"/>
    <property type="match status" value="1"/>
</dbReference>
<dbReference type="EMBL" id="CP000874">
    <property type="protein sequence ID" value="ACP22262.1"/>
    <property type="molecule type" value="Genomic_DNA"/>
</dbReference>
<dbReference type="PROSITE" id="PS50887">
    <property type="entry name" value="GGDEF"/>
    <property type="match status" value="1"/>
</dbReference>
<dbReference type="InterPro" id="IPR013655">
    <property type="entry name" value="PAS_fold_3"/>
</dbReference>
<dbReference type="InterPro" id="IPR052155">
    <property type="entry name" value="Biofilm_reg_signaling"/>
</dbReference>
<dbReference type="Pfam" id="PF00563">
    <property type="entry name" value="EAL"/>
    <property type="match status" value="1"/>
</dbReference>
<sequence>MENTQLSLSKSPLRFDDGLEAILDAIPQPIIVKDEQSQFRFLNDAACALIGRGRDDLIGLTDFDVLPASEADRIREMDRRVLSTGEEFLFEQEITSADGSVRNLLTQKRRAELTSGHSKQQLVVATILDVTARRRAESELRASEEHYRSLVELHPQVPWTADPSGDVLEVGPRWKEITGFEPADAFGTGWAKAMQPDDLETVERQWSKSVATGNPLDVEFRLADGQGGYHWFRSRAAARRAEDGTVTRWYGLVENIDDRRKALEALKESEARFRAIADDAPVMIWVADENGASVYQSRVWLETTGQIAEQAQGFGWLDAIHPDDRIDAEAAFNEALRLRTPVRTEYRLRRVDGSYAWVIDVGQPRFATDGGFLGYVGVGLDITERRQAELALVESEALIRSVFESTPDCIRLLDLDGRPLLMNRAGRQLFGLGESTRLEDVRWEKMVPASDVAKAEAVYSEVRQGRTTRVETAIRDNTGAERYMDVITAPVLGAFGEPIRMLAIWRDITEARKARDDAEAARLHAERLAERLSGVLESTMDSVVVADRDWRIEYLNSKAMRLLQVDEQAVGLDLWRLFPVNDSSVFAVEYRKVMSEHSSTTFEAYLEGLERWLEVHAAPTFEGISLFFRDITERHKAEQERLLAHRQIHHMARHDAVTGLPNRQFLREAFERLFEGTRARSKTAVLSLDLDGFKAVNDAYGHPTGDLLLRSVAERLRRCVEGGDTVARLGGDEFVILRTGVRQEEEAIDLSQRIIDALGAPYELDGVQADIGVRVGIAFSPRDGRAADQLIKAADIALYRAKARGRGTYIQFEPGMDAHLQARQQMKVELRRALANDELELHYQPLVNLRTGLIATCEALVRWNHPEKGAISPVDFIPLAEETGLIVPLGEWILRRACAEAVQWPQQVSVAVNLSPLQFRSRRLVSVVRDTLKESGLDASRLQIEVTESVLLDESDNNLRVLQDIRRLGVKIAMDDFGTGYSSLGYLRTFAFDKIKVDRGFISDLPTGKESLAIIRAVAGIGRTLGITTAVEGVETQTQLDVIHAEGFDEAQGYLFARPLTAARVLEAIQVSLLCRVDFVNSHTTDPRSRSVKARVSFPKGNAGR</sequence>
<keyword evidence="7" id="KW-1185">Reference proteome</keyword>
<dbReference type="PANTHER" id="PTHR44757">
    <property type="entry name" value="DIGUANYLATE CYCLASE DGCP"/>
    <property type="match status" value="1"/>
</dbReference>
<feature type="domain" description="PAC" evidence="3">
    <location>
        <begin position="342"/>
        <end position="394"/>
    </location>
</feature>
<dbReference type="InterPro" id="IPR035919">
    <property type="entry name" value="EAL_sf"/>
</dbReference>
<organism evidence="6 7">
    <name type="scientific">Sinorhizobium fredii (strain NBRC 101917 / NGR234)</name>
    <dbReference type="NCBI Taxonomy" id="394"/>
    <lineage>
        <taxon>Bacteria</taxon>
        <taxon>Pseudomonadati</taxon>
        <taxon>Pseudomonadota</taxon>
        <taxon>Alphaproteobacteria</taxon>
        <taxon>Hyphomicrobiales</taxon>
        <taxon>Rhizobiaceae</taxon>
        <taxon>Sinorhizobium/Ensifer group</taxon>
        <taxon>Sinorhizobium</taxon>
    </lineage>
</organism>
<geneLocation type="plasmid" evidence="7">
    <name>sym pNGR234b</name>
</geneLocation>
<dbReference type="Gene3D" id="3.20.20.450">
    <property type="entry name" value="EAL domain"/>
    <property type="match status" value="1"/>
</dbReference>
<dbReference type="PROSITE" id="PS50112">
    <property type="entry name" value="PAS"/>
    <property type="match status" value="4"/>
</dbReference>
<dbReference type="InterPro" id="IPR029787">
    <property type="entry name" value="Nucleotide_cyclase"/>
</dbReference>
<dbReference type="InterPro" id="IPR013656">
    <property type="entry name" value="PAS_4"/>
</dbReference>
<dbReference type="Pfam" id="PF08448">
    <property type="entry name" value="PAS_4"/>
    <property type="match status" value="3"/>
</dbReference>
<feature type="domain" description="PAC" evidence="3">
    <location>
        <begin position="468"/>
        <end position="520"/>
    </location>
</feature>
<dbReference type="InterPro" id="IPR035965">
    <property type="entry name" value="PAS-like_dom_sf"/>
</dbReference>
<dbReference type="FunFam" id="3.30.450.20:FF:000099">
    <property type="entry name" value="Sensory box sensor histidine kinase"/>
    <property type="match status" value="2"/>
</dbReference>
<feature type="domain" description="PAS" evidence="2">
    <location>
        <begin position="143"/>
        <end position="213"/>
    </location>
</feature>
<dbReference type="SMART" id="SM00091">
    <property type="entry name" value="PAS"/>
    <property type="match status" value="5"/>
</dbReference>
<dbReference type="Gene3D" id="3.30.70.270">
    <property type="match status" value="1"/>
</dbReference>
<reference evidence="7" key="1">
    <citation type="journal article" date="2004" name="J. Bacteriol.">
        <title>An evolutionary hot spot: the pNGR234b replicon of Rhizobium sp. strain NGR234.</title>
        <authorList>
            <person name="Streit W.R."/>
            <person name="Schmitz R.A."/>
            <person name="Perret X."/>
            <person name="Staehelin C."/>
            <person name="Deakin W.J."/>
            <person name="Raasch C."/>
            <person name="Liesegang H."/>
            <person name="Broughton W.J."/>
        </authorList>
    </citation>
    <scope>NUCLEOTIDE SEQUENCE [LARGE SCALE GENOMIC DNA]</scope>
    <source>
        <strain evidence="7">NBRC 101917 / NGR234</strain>
    </source>
</reference>
<accession>C3KQA4</accession>
<dbReference type="InterPro" id="IPR000014">
    <property type="entry name" value="PAS"/>
</dbReference>
<feature type="domain" description="PAS" evidence="2">
    <location>
        <begin position="269"/>
        <end position="339"/>
    </location>
</feature>